<dbReference type="OrthoDB" id="333551at2759"/>
<feature type="compositionally biased region" description="Acidic residues" evidence="2">
    <location>
        <begin position="153"/>
        <end position="167"/>
    </location>
</feature>
<name>W6YC10_COCC2</name>
<dbReference type="HOGENOM" id="CLU_054813_0_0_1"/>
<feature type="region of interest" description="Disordered" evidence="2">
    <location>
        <begin position="330"/>
        <end position="366"/>
    </location>
</feature>
<feature type="region of interest" description="Disordered" evidence="2">
    <location>
        <begin position="260"/>
        <end position="296"/>
    </location>
</feature>
<organism evidence="3 4">
    <name type="scientific">Cochliobolus carbonum (strain 26-R-13)</name>
    <name type="common">Maize leaf spot fungus</name>
    <name type="synonym">Bipolaris zeicola</name>
    <dbReference type="NCBI Taxonomy" id="930089"/>
    <lineage>
        <taxon>Eukaryota</taxon>
        <taxon>Fungi</taxon>
        <taxon>Dikarya</taxon>
        <taxon>Ascomycota</taxon>
        <taxon>Pezizomycotina</taxon>
        <taxon>Dothideomycetes</taxon>
        <taxon>Pleosporomycetidae</taxon>
        <taxon>Pleosporales</taxon>
        <taxon>Pleosporineae</taxon>
        <taxon>Pleosporaceae</taxon>
        <taxon>Bipolaris</taxon>
    </lineage>
</organism>
<dbReference type="PANTHER" id="PTHR15885:SF1">
    <property type="entry name" value="COILED-COIL DOMAIN-CONTAINING PROTEIN 174"/>
    <property type="match status" value="1"/>
</dbReference>
<dbReference type="KEGG" id="bze:COCCADRAFT_1883"/>
<sequence>MSSKDAHLYGARPKGRAKAKEISSSSSLAFASTLSNLIKSSSAESNKPTAGRARPQKEDIFKTHNKNVKKRALKDLEDADFTQKHRGRTAEEKGEDEVAWKRTKRRMEEKARLYDALKRGDVEDVDEKYGVDFDRKWADKQEKGEASASESSPSDDDEEQELVEYIDEFGRTRKGTRADAAREERRKRTLAADEPDRFTARPSMPDTLIYGDAVQTQAFNPDATIAQQMAELAAKRDKELTPPPDLHFDGRAEVRQRGMGFFNFSKDEEERKEQMRRIEKEREETERVRRERARRVEERKEMIRKKKRVILEKRSKGQAERFLDELGAELLGKDEGGGAKEEDVKEKGDAAKTGGEEIEVKKEDAA</sequence>
<keyword evidence="1" id="KW-0175">Coiled coil</keyword>
<dbReference type="InterPro" id="IPR025066">
    <property type="entry name" value="CCDC174-like"/>
</dbReference>
<dbReference type="AlphaFoldDB" id="W6YC10"/>
<dbReference type="PANTHER" id="PTHR15885">
    <property type="entry name" value="COILED-COIL DOMAIN-CONTAINING PROTEIN 174"/>
    <property type="match status" value="1"/>
</dbReference>
<dbReference type="Proteomes" id="UP000053841">
    <property type="component" value="Unassembled WGS sequence"/>
</dbReference>
<proteinExistence type="predicted"/>
<feature type="compositionally biased region" description="Basic and acidic residues" evidence="2">
    <location>
        <begin position="265"/>
        <end position="296"/>
    </location>
</feature>
<evidence type="ECO:0008006" key="5">
    <source>
        <dbReference type="Google" id="ProtNLM"/>
    </source>
</evidence>
<protein>
    <recommendedName>
        <fullName evidence="5">DUF4078 domain-containing protein</fullName>
    </recommendedName>
</protein>
<feature type="compositionally biased region" description="Basic and acidic residues" evidence="2">
    <location>
        <begin position="168"/>
        <end position="199"/>
    </location>
</feature>
<evidence type="ECO:0000313" key="4">
    <source>
        <dbReference type="Proteomes" id="UP000053841"/>
    </source>
</evidence>
<feature type="compositionally biased region" description="Basic and acidic residues" evidence="2">
    <location>
        <begin position="133"/>
        <end position="145"/>
    </location>
</feature>
<dbReference type="GO" id="GO:0005634">
    <property type="term" value="C:nucleus"/>
    <property type="evidence" value="ECO:0007669"/>
    <property type="project" value="TreeGrafter"/>
</dbReference>
<dbReference type="RefSeq" id="XP_007708511.1">
    <property type="nucleotide sequence ID" value="XM_007710321.1"/>
</dbReference>
<feature type="compositionally biased region" description="Basic and acidic residues" evidence="2">
    <location>
        <begin position="331"/>
        <end position="366"/>
    </location>
</feature>
<dbReference type="Pfam" id="PF13300">
    <property type="entry name" value="DUF4078"/>
    <property type="match status" value="1"/>
</dbReference>
<feature type="region of interest" description="Disordered" evidence="2">
    <location>
        <begin position="1"/>
        <end position="25"/>
    </location>
</feature>
<evidence type="ECO:0000256" key="1">
    <source>
        <dbReference type="ARBA" id="ARBA00023054"/>
    </source>
</evidence>
<dbReference type="EMBL" id="KI964554">
    <property type="protein sequence ID" value="EUC37107.1"/>
    <property type="molecule type" value="Genomic_DNA"/>
</dbReference>
<dbReference type="eggNOG" id="ENOG502S79I">
    <property type="taxonomic scope" value="Eukaryota"/>
</dbReference>
<feature type="region of interest" description="Disordered" evidence="2">
    <location>
        <begin position="133"/>
        <end position="206"/>
    </location>
</feature>
<dbReference type="STRING" id="930089.W6YC10"/>
<reference evidence="3 4" key="1">
    <citation type="journal article" date="2013" name="PLoS Genet.">
        <title>Comparative genome structure, secondary metabolite, and effector coding capacity across Cochliobolus pathogens.</title>
        <authorList>
            <person name="Condon B.J."/>
            <person name="Leng Y."/>
            <person name="Wu D."/>
            <person name="Bushley K.E."/>
            <person name="Ohm R.A."/>
            <person name="Otillar R."/>
            <person name="Martin J."/>
            <person name="Schackwitz W."/>
            <person name="Grimwood J."/>
            <person name="MohdZainudin N."/>
            <person name="Xue C."/>
            <person name="Wang R."/>
            <person name="Manning V.A."/>
            <person name="Dhillon B."/>
            <person name="Tu Z.J."/>
            <person name="Steffenson B.J."/>
            <person name="Salamov A."/>
            <person name="Sun H."/>
            <person name="Lowry S."/>
            <person name="LaButti K."/>
            <person name="Han J."/>
            <person name="Copeland A."/>
            <person name="Lindquist E."/>
            <person name="Barry K."/>
            <person name="Schmutz J."/>
            <person name="Baker S.E."/>
            <person name="Ciuffetti L.M."/>
            <person name="Grigoriev I.V."/>
            <person name="Zhong S."/>
            <person name="Turgeon B.G."/>
        </authorList>
    </citation>
    <scope>NUCLEOTIDE SEQUENCE [LARGE SCALE GENOMIC DNA]</scope>
    <source>
        <strain evidence="3 4">26-R-13</strain>
    </source>
</reference>
<feature type="region of interest" description="Disordered" evidence="2">
    <location>
        <begin position="38"/>
        <end position="105"/>
    </location>
</feature>
<keyword evidence="4" id="KW-1185">Reference proteome</keyword>
<feature type="compositionally biased region" description="Basic residues" evidence="2">
    <location>
        <begin position="63"/>
        <end position="72"/>
    </location>
</feature>
<gene>
    <name evidence="3" type="ORF">COCCADRAFT_1883</name>
</gene>
<evidence type="ECO:0000256" key="2">
    <source>
        <dbReference type="SAM" id="MobiDB-lite"/>
    </source>
</evidence>
<feature type="compositionally biased region" description="Polar residues" evidence="2">
    <location>
        <begin position="38"/>
        <end position="48"/>
    </location>
</feature>
<feature type="compositionally biased region" description="Basic and acidic residues" evidence="2">
    <location>
        <begin position="88"/>
        <end position="105"/>
    </location>
</feature>
<accession>W6YC10</accession>
<dbReference type="GeneID" id="19144906"/>
<evidence type="ECO:0000313" key="3">
    <source>
        <dbReference type="EMBL" id="EUC37107.1"/>
    </source>
</evidence>